<dbReference type="SUPFAM" id="SSF55781">
    <property type="entry name" value="GAF domain-like"/>
    <property type="match status" value="1"/>
</dbReference>
<evidence type="ECO:0000313" key="2">
    <source>
        <dbReference type="EMBL" id="MDZ5471609.1"/>
    </source>
</evidence>
<dbReference type="Gene3D" id="3.30.450.40">
    <property type="match status" value="1"/>
</dbReference>
<dbReference type="InterPro" id="IPR003018">
    <property type="entry name" value="GAF"/>
</dbReference>
<proteinExistence type="predicted"/>
<evidence type="ECO:0000313" key="3">
    <source>
        <dbReference type="Proteomes" id="UP001290455"/>
    </source>
</evidence>
<dbReference type="EMBL" id="JAXOFX010000003">
    <property type="protein sequence ID" value="MDZ5471609.1"/>
    <property type="molecule type" value="Genomic_DNA"/>
</dbReference>
<organism evidence="2 3">
    <name type="scientific">Robertmurraya mangrovi</name>
    <dbReference type="NCBI Taxonomy" id="3098077"/>
    <lineage>
        <taxon>Bacteria</taxon>
        <taxon>Bacillati</taxon>
        <taxon>Bacillota</taxon>
        <taxon>Bacilli</taxon>
        <taxon>Bacillales</taxon>
        <taxon>Bacillaceae</taxon>
        <taxon>Robertmurraya</taxon>
    </lineage>
</organism>
<gene>
    <name evidence="2" type="ORF">SM124_07590</name>
</gene>
<feature type="domain" description="GAF" evidence="1">
    <location>
        <begin position="14"/>
        <end position="144"/>
    </location>
</feature>
<dbReference type="Proteomes" id="UP001290455">
    <property type="component" value="Unassembled WGS sequence"/>
</dbReference>
<accession>A0ABU5IWT8</accession>
<name>A0ABU5IWT8_9BACI</name>
<dbReference type="RefSeq" id="WP_322445897.1">
    <property type="nucleotide sequence ID" value="NZ_JAXOFX010000003.1"/>
</dbReference>
<sequence length="154" mass="17330">MEYKDELLVGKATEMIDEACQELLKEIQCDFVGLAIQNKRGPDINWRFAAGNLTDKYKRITVRYGKGIAGGVILTGRPMSVNDFPNNIVGKVLEYPIMLAEKLLFSYAVPIHVKGIPKGVLLVGRRTKNIITVEEQLIVQKYANKLDDMLNHLI</sequence>
<comment type="caution">
    <text evidence="2">The sequence shown here is derived from an EMBL/GenBank/DDBJ whole genome shotgun (WGS) entry which is preliminary data.</text>
</comment>
<reference evidence="2 3" key="1">
    <citation type="submission" date="2023-11" db="EMBL/GenBank/DDBJ databases">
        <title>Bacillus jintuensis, isolated from a mudflat on the Beibu Gulf coast.</title>
        <authorList>
            <person name="Li M."/>
        </authorList>
    </citation>
    <scope>NUCLEOTIDE SEQUENCE [LARGE SCALE GENOMIC DNA]</scope>
    <source>
        <strain evidence="2 3">31A1R</strain>
    </source>
</reference>
<dbReference type="InterPro" id="IPR029016">
    <property type="entry name" value="GAF-like_dom_sf"/>
</dbReference>
<dbReference type="Pfam" id="PF01590">
    <property type="entry name" value="GAF"/>
    <property type="match status" value="1"/>
</dbReference>
<evidence type="ECO:0000259" key="1">
    <source>
        <dbReference type="Pfam" id="PF01590"/>
    </source>
</evidence>
<protein>
    <submittedName>
        <fullName evidence="2">GAF domain-containing protein</fullName>
    </submittedName>
</protein>
<keyword evidence="3" id="KW-1185">Reference proteome</keyword>